<dbReference type="InterPro" id="IPR000014">
    <property type="entry name" value="PAS"/>
</dbReference>
<dbReference type="PANTHER" id="PTHR45339">
    <property type="entry name" value="HYBRID SIGNAL TRANSDUCTION HISTIDINE KINASE J"/>
    <property type="match status" value="1"/>
</dbReference>
<keyword evidence="9 14" id="KW-1133">Transmembrane helix</keyword>
<evidence type="ECO:0000256" key="4">
    <source>
        <dbReference type="ARBA" id="ARBA00022475"/>
    </source>
</evidence>
<dbReference type="InterPro" id="IPR003594">
    <property type="entry name" value="HATPase_dom"/>
</dbReference>
<dbReference type="SMART" id="SM00086">
    <property type="entry name" value="PAC"/>
    <property type="match status" value="2"/>
</dbReference>
<dbReference type="RefSeq" id="WP_380188240.1">
    <property type="nucleotide sequence ID" value="NZ_JBHTBQ010000019.1"/>
</dbReference>
<feature type="domain" description="Histidine kinase" evidence="15">
    <location>
        <begin position="510"/>
        <end position="731"/>
    </location>
</feature>
<dbReference type="InterPro" id="IPR001610">
    <property type="entry name" value="PAC"/>
</dbReference>
<dbReference type="Pfam" id="PF01627">
    <property type="entry name" value="Hpt"/>
    <property type="match status" value="1"/>
</dbReference>
<dbReference type="Gene3D" id="3.30.565.10">
    <property type="entry name" value="Histidine kinase-like ATPase, C-terminal domain"/>
    <property type="match status" value="1"/>
</dbReference>
<feature type="modified residue" description="Phosphohistidine" evidence="12">
    <location>
        <position position="1086"/>
    </location>
</feature>
<dbReference type="PROSITE" id="PS50113">
    <property type="entry name" value="PAC"/>
    <property type="match status" value="1"/>
</dbReference>
<organism evidence="19 20">
    <name type="scientific">Iodobacter arcticus</name>
    <dbReference type="NCBI Taxonomy" id="590593"/>
    <lineage>
        <taxon>Bacteria</taxon>
        <taxon>Pseudomonadati</taxon>
        <taxon>Pseudomonadota</taxon>
        <taxon>Betaproteobacteria</taxon>
        <taxon>Neisseriales</taxon>
        <taxon>Chitinibacteraceae</taxon>
        <taxon>Iodobacter</taxon>
    </lineage>
</organism>
<keyword evidence="7" id="KW-0547">Nucleotide-binding</keyword>
<dbReference type="PROSITE" id="PS50109">
    <property type="entry name" value="HIS_KIN"/>
    <property type="match status" value="1"/>
</dbReference>
<feature type="domain" description="PAC" evidence="17">
    <location>
        <begin position="442"/>
        <end position="492"/>
    </location>
</feature>
<dbReference type="InterPro" id="IPR005467">
    <property type="entry name" value="His_kinase_dom"/>
</dbReference>
<dbReference type="Gene3D" id="3.40.50.2300">
    <property type="match status" value="2"/>
</dbReference>
<keyword evidence="20" id="KW-1185">Reference proteome</keyword>
<dbReference type="InterPro" id="IPR036641">
    <property type="entry name" value="HPT_dom_sf"/>
</dbReference>
<dbReference type="InterPro" id="IPR036890">
    <property type="entry name" value="HATPase_C_sf"/>
</dbReference>
<feature type="modified residue" description="4-aspartylphosphate" evidence="13">
    <location>
        <position position="801"/>
    </location>
</feature>
<dbReference type="SUPFAM" id="SSF47226">
    <property type="entry name" value="Histidine-containing phosphotransfer domain, HPT domain"/>
    <property type="match status" value="1"/>
</dbReference>
<feature type="domain" description="Response regulatory" evidence="16">
    <location>
        <begin position="748"/>
        <end position="868"/>
    </location>
</feature>
<evidence type="ECO:0000259" key="16">
    <source>
        <dbReference type="PROSITE" id="PS50110"/>
    </source>
</evidence>
<dbReference type="Pfam" id="PF13426">
    <property type="entry name" value="PAS_9"/>
    <property type="match status" value="2"/>
</dbReference>
<comment type="caution">
    <text evidence="19">The sequence shown here is derived from an EMBL/GenBank/DDBJ whole genome shotgun (WGS) entry which is preliminary data.</text>
</comment>
<dbReference type="SMART" id="SM00388">
    <property type="entry name" value="HisKA"/>
    <property type="match status" value="1"/>
</dbReference>
<dbReference type="InterPro" id="IPR036097">
    <property type="entry name" value="HisK_dim/P_sf"/>
</dbReference>
<feature type="domain" description="Response regulatory" evidence="16">
    <location>
        <begin position="895"/>
        <end position="1011"/>
    </location>
</feature>
<dbReference type="EMBL" id="JBHTBQ010000019">
    <property type="protein sequence ID" value="MFC7420648.1"/>
    <property type="molecule type" value="Genomic_DNA"/>
</dbReference>
<keyword evidence="5 13" id="KW-0597">Phosphoprotein</keyword>
<evidence type="ECO:0000256" key="13">
    <source>
        <dbReference type="PROSITE-ProRule" id="PRU00169"/>
    </source>
</evidence>
<dbReference type="NCBIfam" id="TIGR00229">
    <property type="entry name" value="sensory_box"/>
    <property type="match status" value="2"/>
</dbReference>
<dbReference type="CDD" id="cd00130">
    <property type="entry name" value="PAS"/>
    <property type="match status" value="2"/>
</dbReference>
<keyword evidence="10" id="KW-0902">Two-component regulatory system</keyword>
<gene>
    <name evidence="19" type="ORF">ACFQNF_12270</name>
</gene>
<comment type="subcellular location">
    <subcellularLocation>
        <location evidence="2">Cell membrane</location>
        <topology evidence="2">Multi-pass membrane protein</topology>
    </subcellularLocation>
</comment>
<keyword evidence="8" id="KW-0067">ATP-binding</keyword>
<dbReference type="InterPro" id="IPR001789">
    <property type="entry name" value="Sig_transdc_resp-reg_receiver"/>
</dbReference>
<dbReference type="CDD" id="cd00082">
    <property type="entry name" value="HisKA"/>
    <property type="match status" value="1"/>
</dbReference>
<evidence type="ECO:0000256" key="7">
    <source>
        <dbReference type="ARBA" id="ARBA00022741"/>
    </source>
</evidence>
<dbReference type="Pfam" id="PF00072">
    <property type="entry name" value="Response_reg"/>
    <property type="match status" value="2"/>
</dbReference>
<dbReference type="SUPFAM" id="SSF47384">
    <property type="entry name" value="Homodimeric domain of signal transducing histidine kinase"/>
    <property type="match status" value="1"/>
</dbReference>
<dbReference type="SMART" id="SM00387">
    <property type="entry name" value="HATPase_c"/>
    <property type="match status" value="1"/>
</dbReference>
<evidence type="ECO:0000256" key="8">
    <source>
        <dbReference type="ARBA" id="ARBA00022840"/>
    </source>
</evidence>
<dbReference type="InterPro" id="IPR008207">
    <property type="entry name" value="Sig_transdc_His_kin_Hpt_dom"/>
</dbReference>
<dbReference type="InterPro" id="IPR000700">
    <property type="entry name" value="PAS-assoc_C"/>
</dbReference>
<dbReference type="Gene3D" id="1.10.287.130">
    <property type="match status" value="1"/>
</dbReference>
<dbReference type="PANTHER" id="PTHR45339:SF1">
    <property type="entry name" value="HYBRID SIGNAL TRANSDUCTION HISTIDINE KINASE J"/>
    <property type="match status" value="1"/>
</dbReference>
<protein>
    <recommendedName>
        <fullName evidence="3">histidine kinase</fullName>
        <ecNumber evidence="3">2.7.13.3</ecNumber>
    </recommendedName>
</protein>
<name>A0ABW2QY81_9NEIS</name>
<evidence type="ECO:0000313" key="20">
    <source>
        <dbReference type="Proteomes" id="UP001596473"/>
    </source>
</evidence>
<dbReference type="InterPro" id="IPR003661">
    <property type="entry name" value="HisK_dim/P_dom"/>
</dbReference>
<evidence type="ECO:0000259" key="15">
    <source>
        <dbReference type="PROSITE" id="PS50109"/>
    </source>
</evidence>
<feature type="modified residue" description="4-aspartylphosphate" evidence="13">
    <location>
        <position position="944"/>
    </location>
</feature>
<evidence type="ECO:0000256" key="1">
    <source>
        <dbReference type="ARBA" id="ARBA00000085"/>
    </source>
</evidence>
<keyword evidence="6 14" id="KW-0812">Transmembrane</keyword>
<dbReference type="SUPFAM" id="SSF55785">
    <property type="entry name" value="PYP-like sensor domain (PAS domain)"/>
    <property type="match status" value="3"/>
</dbReference>
<dbReference type="InterPro" id="IPR004358">
    <property type="entry name" value="Sig_transdc_His_kin-like_C"/>
</dbReference>
<evidence type="ECO:0000256" key="12">
    <source>
        <dbReference type="PROSITE-ProRule" id="PRU00110"/>
    </source>
</evidence>
<evidence type="ECO:0000256" key="11">
    <source>
        <dbReference type="ARBA" id="ARBA00023136"/>
    </source>
</evidence>
<evidence type="ECO:0000256" key="6">
    <source>
        <dbReference type="ARBA" id="ARBA00022692"/>
    </source>
</evidence>
<evidence type="ECO:0000259" key="18">
    <source>
        <dbReference type="PROSITE" id="PS50894"/>
    </source>
</evidence>
<dbReference type="PROSITE" id="PS50110">
    <property type="entry name" value="RESPONSE_REGULATORY"/>
    <property type="match status" value="2"/>
</dbReference>
<dbReference type="Proteomes" id="UP001596473">
    <property type="component" value="Unassembled WGS sequence"/>
</dbReference>
<dbReference type="Gene3D" id="3.30.450.20">
    <property type="entry name" value="PAS domain"/>
    <property type="match status" value="3"/>
</dbReference>
<dbReference type="CDD" id="cd17546">
    <property type="entry name" value="REC_hyHK_CKI1_RcsC-like"/>
    <property type="match status" value="2"/>
</dbReference>
<accession>A0ABW2QY81</accession>
<dbReference type="SUPFAM" id="SSF52172">
    <property type="entry name" value="CheY-like"/>
    <property type="match status" value="2"/>
</dbReference>
<dbReference type="SUPFAM" id="SSF55874">
    <property type="entry name" value="ATPase domain of HSP90 chaperone/DNA topoisomerase II/histidine kinase"/>
    <property type="match status" value="1"/>
</dbReference>
<evidence type="ECO:0000256" key="14">
    <source>
        <dbReference type="SAM" id="Phobius"/>
    </source>
</evidence>
<proteinExistence type="predicted"/>
<feature type="transmembrane region" description="Helical" evidence="14">
    <location>
        <begin position="20"/>
        <end position="37"/>
    </location>
</feature>
<evidence type="ECO:0000256" key="3">
    <source>
        <dbReference type="ARBA" id="ARBA00012438"/>
    </source>
</evidence>
<dbReference type="Pfam" id="PF02518">
    <property type="entry name" value="HATPase_c"/>
    <property type="match status" value="1"/>
</dbReference>
<evidence type="ECO:0000256" key="5">
    <source>
        <dbReference type="ARBA" id="ARBA00022553"/>
    </source>
</evidence>
<evidence type="ECO:0000256" key="2">
    <source>
        <dbReference type="ARBA" id="ARBA00004651"/>
    </source>
</evidence>
<comment type="catalytic activity">
    <reaction evidence="1">
        <text>ATP + protein L-histidine = ADP + protein N-phospho-L-histidine.</text>
        <dbReference type="EC" id="2.7.13.3"/>
    </reaction>
</comment>
<dbReference type="SMART" id="SM00091">
    <property type="entry name" value="PAS"/>
    <property type="match status" value="2"/>
</dbReference>
<feature type="domain" description="HPt" evidence="18">
    <location>
        <begin position="1047"/>
        <end position="1142"/>
    </location>
</feature>
<evidence type="ECO:0000256" key="10">
    <source>
        <dbReference type="ARBA" id="ARBA00023012"/>
    </source>
</evidence>
<dbReference type="Pfam" id="PF00512">
    <property type="entry name" value="HisKA"/>
    <property type="match status" value="1"/>
</dbReference>
<reference evidence="20" key="1">
    <citation type="journal article" date="2019" name="Int. J. Syst. Evol. Microbiol.">
        <title>The Global Catalogue of Microorganisms (GCM) 10K type strain sequencing project: providing services to taxonomists for standard genome sequencing and annotation.</title>
        <authorList>
            <consortium name="The Broad Institute Genomics Platform"/>
            <consortium name="The Broad Institute Genome Sequencing Center for Infectious Disease"/>
            <person name="Wu L."/>
            <person name="Ma J."/>
        </authorList>
    </citation>
    <scope>NUCLEOTIDE SEQUENCE [LARGE SCALE GENOMIC DNA]</scope>
    <source>
        <strain evidence="20">CCUG 62945</strain>
    </source>
</reference>
<dbReference type="InterPro" id="IPR035965">
    <property type="entry name" value="PAS-like_dom_sf"/>
</dbReference>
<evidence type="ECO:0000313" key="19">
    <source>
        <dbReference type="EMBL" id="MFC7420648.1"/>
    </source>
</evidence>
<dbReference type="PRINTS" id="PR00344">
    <property type="entry name" value="BCTRLSENSOR"/>
</dbReference>
<dbReference type="CDD" id="cd16922">
    <property type="entry name" value="HATPase_EvgS-ArcB-TorS-like"/>
    <property type="match status" value="1"/>
</dbReference>
<keyword evidence="11 14" id="KW-0472">Membrane</keyword>
<evidence type="ECO:0000256" key="9">
    <source>
        <dbReference type="ARBA" id="ARBA00022989"/>
    </source>
</evidence>
<dbReference type="SMART" id="SM00448">
    <property type="entry name" value="REC"/>
    <property type="match status" value="2"/>
</dbReference>
<dbReference type="PROSITE" id="PS50894">
    <property type="entry name" value="HPT"/>
    <property type="match status" value="1"/>
</dbReference>
<dbReference type="Gene3D" id="1.20.120.160">
    <property type="entry name" value="HPT domain"/>
    <property type="match status" value="1"/>
</dbReference>
<sequence>MQQRFFQEQMGKLTAFQRRAVSFVLLIAGWLAIAFFSNEAGSVPILLGLIWLVVLWLLIQRKQISGLQKQIKQRMEQQALLIEKNERLSSAEQAIERACFEAEVAHQQVVEMSNALPLVVFQMQAHQDGTHFYNFINQRVEQVLGVSAEDLNIDPELRWRYVHDDDKAFAQNTVRDESARICAGQKANTIEMTVRVLLQEQLHWVLFSCCPSSPLPDGSVIWNGYYQDITERKYAEDELRESEAYNKMLFQESHRPLVVHDPQANGFIDCNEAAVKIYGFASKEELLGKTPLDVSAPFQYDGTDTKTAMERQDHSALEHGIEAFEWRHQRANGEIWDAMVYLMLFNYHGRQLLQFTLDDITERKRAERKILFNRYVVENAGAMLWLDAETAQIQYVNQAAIEYLGYSAEQCLTLTVPDIDPDFDLDRYHGAVQALRESGKPNTFETRHLCADGRILNVEITASLVEDDERMLVIASSKDITSQKKAEAAMLRAKEIAEDATQMKSDFLANMSHEIRTPMNAIIGLSHLALKTELNSRQLDYLKKIQQSGQHLLGIINDVLDFSKIEAGKLTVEQSEFNLDTLLDNVANLVSEKAYAKNLELIFDVGVDVPINLIGDSLRLSQILINYANNAVKFTEQGEIDILIRLRESTDGEVLLYFAVQDTGIGLTAEQVSRLFQSFQQADTSTSRKYGGTGLGLAISKKLAELMGGEVGVSSEFGQGSTFWFTARLGVSTSLGRALPARDLHSLRVLVVDDNQSARVVLADMLSSMHFIVSKAASGAAALDAVTQAAGTQPFDIILLDWQMPGMTGIEAAELIQALGLEPAPRLVMVTAYGREDVLEQCKAMGIEYVLIKPINASLMFDTLMHLLGEPHSESYIQGNSALLLSNLTAIQGARVLLAEDNLINQMVAAELLRDAGLVVEIAANGRIALEMAQAQPYDIVLMDMQMPEVNGIEATYALRALPALARLPIVAMTANAMQVDRERCLEAGMVDFISKPIEPEALFKTLLRWIKPQQGIAAAQAEPVSQLPEQILGLDRVAGMRHVLGKEDHYIAMLQGFSLQQAHAGLEIRAALDQGDSIRAERLAHTLKGFADNIGAASLRRVAAAVEEGIQQGSLRDETLSVLQASLAKQIAAIKAALPDTSSSNNSGDNFDFLA</sequence>
<dbReference type="EC" id="2.7.13.3" evidence="3"/>
<evidence type="ECO:0000259" key="17">
    <source>
        <dbReference type="PROSITE" id="PS50113"/>
    </source>
</evidence>
<keyword evidence="4" id="KW-1003">Cell membrane</keyword>
<dbReference type="InterPro" id="IPR011006">
    <property type="entry name" value="CheY-like_superfamily"/>
</dbReference>